<feature type="region of interest" description="Disordered" evidence="1">
    <location>
        <begin position="41"/>
        <end position="65"/>
    </location>
</feature>
<evidence type="ECO:0000256" key="1">
    <source>
        <dbReference type="SAM" id="MobiDB-lite"/>
    </source>
</evidence>
<proteinExistence type="predicted"/>
<name>A0A9N7VD63_PLEPL</name>
<dbReference type="AlphaFoldDB" id="A0A9N7VD63"/>
<accession>A0A9N7VD63</accession>
<protein>
    <submittedName>
        <fullName evidence="2">Uncharacterized protein</fullName>
    </submittedName>
</protein>
<reference evidence="2" key="1">
    <citation type="submission" date="2020-03" db="EMBL/GenBank/DDBJ databases">
        <authorList>
            <person name="Weist P."/>
        </authorList>
    </citation>
    <scope>NUCLEOTIDE SEQUENCE</scope>
</reference>
<feature type="compositionally biased region" description="Basic and acidic residues" evidence="1">
    <location>
        <begin position="96"/>
        <end position="105"/>
    </location>
</feature>
<sequence length="154" mass="17095">MFGKKADCLIQSNFPDSAEIRRTGLLTSSRIVVGLVIHRNRTQRRRGREERRKSGEGQRVVPSNGCKSQVWVGVQCPRAQSGAKRQNSSSGTNGKQDGRIPRIPDEVEPSATHSHPPFPLPSLSKVMQYFDRLLFSPLIVLSVLETRGSAKSLM</sequence>
<dbReference type="Proteomes" id="UP001153269">
    <property type="component" value="Unassembled WGS sequence"/>
</dbReference>
<feature type="region of interest" description="Disordered" evidence="1">
    <location>
        <begin position="77"/>
        <end position="119"/>
    </location>
</feature>
<evidence type="ECO:0000313" key="2">
    <source>
        <dbReference type="EMBL" id="CAB1450186.1"/>
    </source>
</evidence>
<organism evidence="2 3">
    <name type="scientific">Pleuronectes platessa</name>
    <name type="common">European plaice</name>
    <dbReference type="NCBI Taxonomy" id="8262"/>
    <lineage>
        <taxon>Eukaryota</taxon>
        <taxon>Metazoa</taxon>
        <taxon>Chordata</taxon>
        <taxon>Craniata</taxon>
        <taxon>Vertebrata</taxon>
        <taxon>Euteleostomi</taxon>
        <taxon>Actinopterygii</taxon>
        <taxon>Neopterygii</taxon>
        <taxon>Teleostei</taxon>
        <taxon>Neoteleostei</taxon>
        <taxon>Acanthomorphata</taxon>
        <taxon>Carangaria</taxon>
        <taxon>Pleuronectiformes</taxon>
        <taxon>Pleuronectoidei</taxon>
        <taxon>Pleuronectidae</taxon>
        <taxon>Pleuronectes</taxon>
    </lineage>
</organism>
<dbReference type="EMBL" id="CADEAL010004045">
    <property type="protein sequence ID" value="CAB1450186.1"/>
    <property type="molecule type" value="Genomic_DNA"/>
</dbReference>
<keyword evidence="3" id="KW-1185">Reference proteome</keyword>
<comment type="caution">
    <text evidence="2">The sequence shown here is derived from an EMBL/GenBank/DDBJ whole genome shotgun (WGS) entry which is preliminary data.</text>
</comment>
<feature type="compositionally biased region" description="Polar residues" evidence="1">
    <location>
        <begin position="83"/>
        <end position="95"/>
    </location>
</feature>
<evidence type="ECO:0000313" key="3">
    <source>
        <dbReference type="Proteomes" id="UP001153269"/>
    </source>
</evidence>
<gene>
    <name evidence="2" type="ORF">PLEPLA_LOCUS37875</name>
</gene>
<feature type="compositionally biased region" description="Basic and acidic residues" evidence="1">
    <location>
        <begin position="47"/>
        <end position="56"/>
    </location>
</feature>